<dbReference type="PROSITE" id="PS01124">
    <property type="entry name" value="HTH_ARAC_FAMILY_2"/>
    <property type="match status" value="1"/>
</dbReference>
<evidence type="ECO:0000259" key="5">
    <source>
        <dbReference type="PROSITE" id="PS01124"/>
    </source>
</evidence>
<reference evidence="6" key="1">
    <citation type="submission" date="2020-09" db="EMBL/GenBank/DDBJ databases">
        <title>A novel bacterium of genus Paenibacillus, isolated from South China Sea.</title>
        <authorList>
            <person name="Huang H."/>
            <person name="Mo K."/>
            <person name="Hu Y."/>
        </authorList>
    </citation>
    <scope>NUCLEOTIDE SEQUENCE</scope>
    <source>
        <strain evidence="6">IB182496</strain>
    </source>
</reference>
<dbReference type="SMART" id="SM00342">
    <property type="entry name" value="HTH_ARAC"/>
    <property type="match status" value="1"/>
</dbReference>
<accession>A0A927GRX6</accession>
<dbReference type="GO" id="GO:0003700">
    <property type="term" value="F:DNA-binding transcription factor activity"/>
    <property type="evidence" value="ECO:0007669"/>
    <property type="project" value="InterPro"/>
</dbReference>
<evidence type="ECO:0000256" key="4">
    <source>
        <dbReference type="SAM" id="MobiDB-lite"/>
    </source>
</evidence>
<dbReference type="SUPFAM" id="SSF51182">
    <property type="entry name" value="RmlC-like cupins"/>
    <property type="match status" value="1"/>
</dbReference>
<dbReference type="InterPro" id="IPR011051">
    <property type="entry name" value="RmlC_Cupin_sf"/>
</dbReference>
<dbReference type="PANTHER" id="PTHR43280:SF28">
    <property type="entry name" value="HTH-TYPE TRANSCRIPTIONAL ACTIVATOR RHAS"/>
    <property type="match status" value="1"/>
</dbReference>
<dbReference type="InterPro" id="IPR018060">
    <property type="entry name" value="HTH_AraC"/>
</dbReference>
<dbReference type="RefSeq" id="WP_190917058.1">
    <property type="nucleotide sequence ID" value="NZ_JACXIZ010000015.1"/>
</dbReference>
<dbReference type="PANTHER" id="PTHR43280">
    <property type="entry name" value="ARAC-FAMILY TRANSCRIPTIONAL REGULATOR"/>
    <property type="match status" value="1"/>
</dbReference>
<dbReference type="InterPro" id="IPR018062">
    <property type="entry name" value="HTH_AraC-typ_CS"/>
</dbReference>
<dbReference type="PROSITE" id="PS00041">
    <property type="entry name" value="HTH_ARAC_FAMILY_1"/>
    <property type="match status" value="1"/>
</dbReference>
<evidence type="ECO:0000313" key="7">
    <source>
        <dbReference type="Proteomes" id="UP000621560"/>
    </source>
</evidence>
<evidence type="ECO:0000313" key="6">
    <source>
        <dbReference type="EMBL" id="MBD2845445.1"/>
    </source>
</evidence>
<dbReference type="InterPro" id="IPR009057">
    <property type="entry name" value="Homeodomain-like_sf"/>
</dbReference>
<dbReference type="Gene3D" id="2.60.120.10">
    <property type="entry name" value="Jelly Rolls"/>
    <property type="match status" value="1"/>
</dbReference>
<gene>
    <name evidence="6" type="ORF">IDH44_09605</name>
</gene>
<dbReference type="SUPFAM" id="SSF46689">
    <property type="entry name" value="Homeodomain-like"/>
    <property type="match status" value="1"/>
</dbReference>
<dbReference type="InterPro" id="IPR014710">
    <property type="entry name" value="RmlC-like_jellyroll"/>
</dbReference>
<dbReference type="Proteomes" id="UP000621560">
    <property type="component" value="Unassembled WGS sequence"/>
</dbReference>
<protein>
    <submittedName>
        <fullName evidence="6">Helix-turn-helix transcriptional regulator</fullName>
    </submittedName>
</protein>
<dbReference type="Gene3D" id="1.10.10.60">
    <property type="entry name" value="Homeodomain-like"/>
    <property type="match status" value="2"/>
</dbReference>
<feature type="region of interest" description="Disordered" evidence="4">
    <location>
        <begin position="304"/>
        <end position="325"/>
    </location>
</feature>
<proteinExistence type="predicted"/>
<dbReference type="GO" id="GO:0043565">
    <property type="term" value="F:sequence-specific DNA binding"/>
    <property type="evidence" value="ECO:0007669"/>
    <property type="project" value="InterPro"/>
</dbReference>
<feature type="compositionally biased region" description="Basic and acidic residues" evidence="4">
    <location>
        <begin position="305"/>
        <end position="316"/>
    </location>
</feature>
<sequence>MTDFELEPFLRHFSENEREHNGPRSDTLDDDTFLPPGQEIAFSVHPRFKPVARHRHSFIELIYIYSGECHQTINDKEVSMKKGELCILDTNTYHSIGNTGEDDIIINCLMRKSYFDWAFLSRLSGNDIFSSFLTHAIYENKHSNEYILIHSGANEAISRIMHTILCEYFNKQPCSDEIINAYMVILFAEMLRMYRGDVNARNFEALKNTQITDILDHIQTNYQTVTLESTARHFNFNANYLGKVLKKITGHSFIHLVHQIRLGQAGLLLRNSEISIQAVANEVGYENINFFYRLFKRKHNCSPAEYRKQSRHDKAPPHTPLTLGR</sequence>
<dbReference type="Pfam" id="PF07883">
    <property type="entry name" value="Cupin_2"/>
    <property type="match status" value="1"/>
</dbReference>
<name>A0A927GRX6_9BACL</name>
<keyword evidence="2" id="KW-0238">DNA-binding</keyword>
<evidence type="ECO:0000256" key="2">
    <source>
        <dbReference type="ARBA" id="ARBA00023125"/>
    </source>
</evidence>
<dbReference type="AlphaFoldDB" id="A0A927GRX6"/>
<evidence type="ECO:0000256" key="1">
    <source>
        <dbReference type="ARBA" id="ARBA00023015"/>
    </source>
</evidence>
<dbReference type="InterPro" id="IPR013096">
    <property type="entry name" value="Cupin_2"/>
</dbReference>
<evidence type="ECO:0000256" key="3">
    <source>
        <dbReference type="ARBA" id="ARBA00023163"/>
    </source>
</evidence>
<keyword evidence="3" id="KW-0804">Transcription</keyword>
<dbReference type="Pfam" id="PF12833">
    <property type="entry name" value="HTH_18"/>
    <property type="match status" value="1"/>
</dbReference>
<dbReference type="EMBL" id="JACXIZ010000015">
    <property type="protein sequence ID" value="MBD2845445.1"/>
    <property type="molecule type" value="Genomic_DNA"/>
</dbReference>
<keyword evidence="1" id="KW-0805">Transcription regulation</keyword>
<comment type="caution">
    <text evidence="6">The sequence shown here is derived from an EMBL/GenBank/DDBJ whole genome shotgun (WGS) entry which is preliminary data.</text>
</comment>
<organism evidence="6 7">
    <name type="scientific">Paenibacillus sabuli</name>
    <dbReference type="NCBI Taxonomy" id="2772509"/>
    <lineage>
        <taxon>Bacteria</taxon>
        <taxon>Bacillati</taxon>
        <taxon>Bacillota</taxon>
        <taxon>Bacilli</taxon>
        <taxon>Bacillales</taxon>
        <taxon>Paenibacillaceae</taxon>
        <taxon>Paenibacillus</taxon>
    </lineage>
</organism>
<keyword evidence="7" id="KW-1185">Reference proteome</keyword>
<feature type="domain" description="HTH araC/xylS-type" evidence="5">
    <location>
        <begin position="212"/>
        <end position="309"/>
    </location>
</feature>